<gene>
    <name evidence="1" type="ORF">DERYTH_LOCUS14155</name>
</gene>
<keyword evidence="2" id="KW-1185">Reference proteome</keyword>
<organism evidence="1 2">
    <name type="scientific">Dentiscutata erythropus</name>
    <dbReference type="NCBI Taxonomy" id="1348616"/>
    <lineage>
        <taxon>Eukaryota</taxon>
        <taxon>Fungi</taxon>
        <taxon>Fungi incertae sedis</taxon>
        <taxon>Mucoromycota</taxon>
        <taxon>Glomeromycotina</taxon>
        <taxon>Glomeromycetes</taxon>
        <taxon>Diversisporales</taxon>
        <taxon>Gigasporaceae</taxon>
        <taxon>Dentiscutata</taxon>
    </lineage>
</organism>
<evidence type="ECO:0000313" key="1">
    <source>
        <dbReference type="EMBL" id="CAG8718805.1"/>
    </source>
</evidence>
<protein>
    <submittedName>
        <fullName evidence="1">26354_t:CDS:1</fullName>
    </submittedName>
</protein>
<dbReference type="EMBL" id="CAJVPY010010441">
    <property type="protein sequence ID" value="CAG8718805.1"/>
    <property type="molecule type" value="Genomic_DNA"/>
</dbReference>
<dbReference type="AlphaFoldDB" id="A0A9N9I2N9"/>
<dbReference type="Proteomes" id="UP000789405">
    <property type="component" value="Unassembled WGS sequence"/>
</dbReference>
<accession>A0A9N9I2N9</accession>
<proteinExistence type="predicted"/>
<reference evidence="1" key="1">
    <citation type="submission" date="2021-06" db="EMBL/GenBank/DDBJ databases">
        <authorList>
            <person name="Kallberg Y."/>
            <person name="Tangrot J."/>
            <person name="Rosling A."/>
        </authorList>
    </citation>
    <scope>NUCLEOTIDE SEQUENCE</scope>
    <source>
        <strain evidence="1">MA453B</strain>
    </source>
</reference>
<comment type="caution">
    <text evidence="1">The sequence shown here is derived from an EMBL/GenBank/DDBJ whole genome shotgun (WGS) entry which is preliminary data.</text>
</comment>
<sequence length="163" mass="19178">MVHEFKKIVNIINKFISIKGIYELESKTFLSLRKLVARWKKLTPQNSFMIFQVDFTTWISSDQENSDMEKTNNITSALWQGTLTEFKLSKTISVYEIETIYNKVAEIAKKVHKNLHKYCSKRLNTSQNIKYNNCLSCNLPYNNYVTYVLVPNYSYIMVPQLPQ</sequence>
<name>A0A9N9I2N9_9GLOM</name>
<feature type="non-terminal residue" evidence="1">
    <location>
        <position position="163"/>
    </location>
</feature>
<evidence type="ECO:0000313" key="2">
    <source>
        <dbReference type="Proteomes" id="UP000789405"/>
    </source>
</evidence>